<dbReference type="OrthoDB" id="72660at2759"/>
<dbReference type="InterPro" id="IPR003103">
    <property type="entry name" value="BAG_domain"/>
</dbReference>
<comment type="caution">
    <text evidence="3">The sequence shown here is derived from an EMBL/GenBank/DDBJ whole genome shotgun (WGS) entry which is preliminary data.</text>
</comment>
<name>A0A1V9YMN1_9STRA</name>
<sequence length="267" mass="30526">MEQLNTIADQVNVAKYKLETSLKRQCDYAGATLAATKWLAMAHVHMDNTVRFKKCKQHLKQYRYRVLEETEKLTQFLIQLDYIEANGMDEIRIKRKRLVQRIQALLDQADALRHKSDRLITLFALIMPESPTLKPSSTESSINSNSINLPSWAPQIHMDQDQNGILLSIDLSGVENNQFDISVTPEGLLQIYGSKYPLQVPSSTDSFGHFDVHQYFPSVLFDVDRINYRHLPNGYLEVVIPLLPHASSLLSSILDQTQFQPHTGIVY</sequence>
<gene>
    <name evidence="3" type="ORF">THRCLA_10501</name>
</gene>
<evidence type="ECO:0000256" key="1">
    <source>
        <dbReference type="SAM" id="Coils"/>
    </source>
</evidence>
<evidence type="ECO:0000313" key="4">
    <source>
        <dbReference type="Proteomes" id="UP000243217"/>
    </source>
</evidence>
<dbReference type="InterPro" id="IPR036533">
    <property type="entry name" value="BAG_dom_sf"/>
</dbReference>
<proteinExistence type="predicted"/>
<dbReference type="Gene3D" id="1.20.58.120">
    <property type="entry name" value="BAG domain"/>
    <property type="match status" value="1"/>
</dbReference>
<dbReference type="Proteomes" id="UP000243217">
    <property type="component" value="Unassembled WGS sequence"/>
</dbReference>
<evidence type="ECO:0000259" key="2">
    <source>
        <dbReference type="PROSITE" id="PS51035"/>
    </source>
</evidence>
<dbReference type="SMART" id="SM00264">
    <property type="entry name" value="BAG"/>
    <property type="match status" value="1"/>
</dbReference>
<dbReference type="AlphaFoldDB" id="A0A1V9YMN1"/>
<organism evidence="3 4">
    <name type="scientific">Thraustotheca clavata</name>
    <dbReference type="NCBI Taxonomy" id="74557"/>
    <lineage>
        <taxon>Eukaryota</taxon>
        <taxon>Sar</taxon>
        <taxon>Stramenopiles</taxon>
        <taxon>Oomycota</taxon>
        <taxon>Saprolegniomycetes</taxon>
        <taxon>Saprolegniales</taxon>
        <taxon>Achlyaceae</taxon>
        <taxon>Thraustotheca</taxon>
    </lineage>
</organism>
<dbReference type="EMBL" id="JNBS01003459">
    <property type="protein sequence ID" value="OQR86976.1"/>
    <property type="molecule type" value="Genomic_DNA"/>
</dbReference>
<dbReference type="SUPFAM" id="SSF63491">
    <property type="entry name" value="BAG domain"/>
    <property type="match status" value="1"/>
</dbReference>
<keyword evidence="1" id="KW-0175">Coiled coil</keyword>
<protein>
    <recommendedName>
        <fullName evidence="2">BAG domain-containing protein</fullName>
    </recommendedName>
</protein>
<evidence type="ECO:0000313" key="3">
    <source>
        <dbReference type="EMBL" id="OQR86976.1"/>
    </source>
</evidence>
<reference evidence="3 4" key="1">
    <citation type="journal article" date="2014" name="Genome Biol. Evol.">
        <title>The secreted proteins of Achlya hypogyna and Thraustotheca clavata identify the ancestral oomycete secretome and reveal gene acquisitions by horizontal gene transfer.</title>
        <authorList>
            <person name="Misner I."/>
            <person name="Blouin N."/>
            <person name="Leonard G."/>
            <person name="Richards T.A."/>
            <person name="Lane C.E."/>
        </authorList>
    </citation>
    <scope>NUCLEOTIDE SEQUENCE [LARGE SCALE GENOMIC DNA]</scope>
    <source>
        <strain evidence="3 4">ATCC 34112</strain>
    </source>
</reference>
<dbReference type="GO" id="GO:0051087">
    <property type="term" value="F:protein-folding chaperone binding"/>
    <property type="evidence" value="ECO:0007669"/>
    <property type="project" value="InterPro"/>
</dbReference>
<dbReference type="Gene3D" id="2.60.40.790">
    <property type="match status" value="1"/>
</dbReference>
<dbReference type="InterPro" id="IPR008978">
    <property type="entry name" value="HSP20-like_chaperone"/>
</dbReference>
<feature type="domain" description="BAG" evidence="2">
    <location>
        <begin position="56"/>
        <end position="113"/>
    </location>
</feature>
<accession>A0A1V9YMN1</accession>
<feature type="coiled-coil region" evidence="1">
    <location>
        <begin position="88"/>
        <end position="115"/>
    </location>
</feature>
<keyword evidence="4" id="KW-1185">Reference proteome</keyword>
<dbReference type="Pfam" id="PF02179">
    <property type="entry name" value="BAG"/>
    <property type="match status" value="1"/>
</dbReference>
<dbReference type="PROSITE" id="PS51035">
    <property type="entry name" value="BAG"/>
    <property type="match status" value="1"/>
</dbReference>
<dbReference type="SUPFAM" id="SSF49764">
    <property type="entry name" value="HSP20-like chaperones"/>
    <property type="match status" value="1"/>
</dbReference>